<dbReference type="Pfam" id="PF00196">
    <property type="entry name" value="GerE"/>
    <property type="match status" value="1"/>
</dbReference>
<dbReference type="Proteomes" id="UP001415169">
    <property type="component" value="Unassembled WGS sequence"/>
</dbReference>
<evidence type="ECO:0000256" key="2">
    <source>
        <dbReference type="ARBA" id="ARBA00022840"/>
    </source>
</evidence>
<evidence type="ECO:0000313" key="4">
    <source>
        <dbReference type="EMBL" id="GAA4164966.1"/>
    </source>
</evidence>
<dbReference type="InterPro" id="IPR036388">
    <property type="entry name" value="WH-like_DNA-bd_sf"/>
</dbReference>
<dbReference type="CDD" id="cd06170">
    <property type="entry name" value="LuxR_C_like"/>
    <property type="match status" value="1"/>
</dbReference>
<dbReference type="InterPro" id="IPR027417">
    <property type="entry name" value="P-loop_NTPase"/>
</dbReference>
<protein>
    <submittedName>
        <fullName evidence="4">Helix-turn-helix transcriptional regulator</fullName>
    </submittedName>
</protein>
<comment type="caution">
    <text evidence="4">The sequence shown here is derived from an EMBL/GenBank/DDBJ whole genome shotgun (WGS) entry which is preliminary data.</text>
</comment>
<dbReference type="EMBL" id="BAABBV010000002">
    <property type="protein sequence ID" value="GAA4164966.1"/>
    <property type="molecule type" value="Genomic_DNA"/>
</dbReference>
<dbReference type="PROSITE" id="PS00622">
    <property type="entry name" value="HTH_LUXR_1"/>
    <property type="match status" value="1"/>
</dbReference>
<dbReference type="Gene3D" id="1.10.10.10">
    <property type="entry name" value="Winged helix-like DNA-binding domain superfamily/Winged helix DNA-binding domain"/>
    <property type="match status" value="1"/>
</dbReference>
<sequence>MARPAPRMIGREPEYARLLAYLDASEAGVPTAVLITADAGTGKTRLVDEVARTAAARGHTVVRGNCTPSSATRLPFGPIADLMRDLREQHPELRDAVTDEVWAGLAPIAAGWGDGVPDASPAAASDPALSHARLFAAVIVTLTAVAVKQPLVVIIEDLHWADPASLDLLGFVARKLADQNILLLATSRPPKQTEHLADFVFEFARLEVAQTIELEPLPEGAIAEIITETAPGLDGAVVEALTVRAAGSPFFASRLARHGDRPGLPSDLDQLLRFELRGLSPEARHAATVVAAVGGRVGFDDLDALPGAGAAVEELLERDILTEAGDDLRLRHALFGEVLGAATTPLQRRAVHAAAAQLIAARGPVDGEHALELGRHLRGAGQIEAARGQLLRGARYALETRSFARARDAYAELLALPPLSDAGTDASADAPFPDRTTLLLEAVPAYHWSGDVAVALELLDEASQAPGADEARVAYERGRLLSAEGRVAESAASFRAVLDLLEAADAADTAEPASVGLRARTLAALARDLMNQGDMAASVRTAGQAMSDAAAAGERQAQIDARVTRAVAGTLVPDPAPDASGFAERELRECARLALDADDLETAIRAYGNLTYVLGVAERDADVIAVAREALEKCARYGPVLSIASSVTSNYVSSLALVGEWDEALAVARAALEESVSPSMGLYLHSEIVEVQTLRGEWADVEAHLESARGQIGDSVYALQFVVNEAAFELWRGRTDRSLGIIAGILDDLRSQDDPDIVLQAAVVALQAHADAFESRFPRARNAASDAIADAVIELVRDTAAQESLSALGLNLVRVCEAEYARLHEGDTAEQWRAIAESSHATGHLFEEAYARYRGGVRALAGRASGEASDLLSRAHEIAAQLGARPLADRILGTVHAGGVKLGATLQKSERREAVAGLSDREVQVLELIAEGLSNRDIAQRLFISERTVGVHVSRILGKLGVRNRTEAARAAGALNLGVPEHSD</sequence>
<dbReference type="SUPFAM" id="SSF46894">
    <property type="entry name" value="C-terminal effector domain of the bipartite response regulators"/>
    <property type="match status" value="1"/>
</dbReference>
<dbReference type="Pfam" id="PF13191">
    <property type="entry name" value="AAA_16"/>
    <property type="match status" value="1"/>
</dbReference>
<reference evidence="4" key="2">
    <citation type="submission" date="2023-12" db="EMBL/GenBank/DDBJ databases">
        <authorList>
            <person name="Sun Q."/>
            <person name="Inoue M."/>
        </authorList>
    </citation>
    <scope>NUCLEOTIDE SEQUENCE</scope>
    <source>
        <strain evidence="4">JCM 17590</strain>
    </source>
</reference>
<dbReference type="PANTHER" id="PTHR16305:SF35">
    <property type="entry name" value="TRANSCRIPTIONAL ACTIVATOR DOMAIN"/>
    <property type="match status" value="1"/>
</dbReference>
<dbReference type="PRINTS" id="PR00038">
    <property type="entry name" value="HTHLUXR"/>
</dbReference>
<gene>
    <name evidence="4" type="ORF">GCM10022286_27460</name>
</gene>
<keyword evidence="2" id="KW-0067">ATP-binding</keyword>
<evidence type="ECO:0000313" key="5">
    <source>
        <dbReference type="Proteomes" id="UP001415169"/>
    </source>
</evidence>
<dbReference type="PANTHER" id="PTHR16305">
    <property type="entry name" value="TESTICULAR SOLUBLE ADENYLYL CYCLASE"/>
    <property type="match status" value="1"/>
</dbReference>
<dbReference type="InterPro" id="IPR041664">
    <property type="entry name" value="AAA_16"/>
</dbReference>
<organism evidence="4 5">
    <name type="scientific">Gryllotalpicola daejeonensis</name>
    <dbReference type="NCBI Taxonomy" id="993087"/>
    <lineage>
        <taxon>Bacteria</taxon>
        <taxon>Bacillati</taxon>
        <taxon>Actinomycetota</taxon>
        <taxon>Actinomycetes</taxon>
        <taxon>Micrococcales</taxon>
        <taxon>Microbacteriaceae</taxon>
        <taxon>Gryllotalpicola</taxon>
    </lineage>
</organism>
<name>A0ABP7ZMT9_9MICO</name>
<accession>A0ABP7ZMT9</accession>
<keyword evidence="1" id="KW-0547">Nucleotide-binding</keyword>
<dbReference type="RefSeq" id="WP_344792449.1">
    <property type="nucleotide sequence ID" value="NZ_BAABBV010000002.1"/>
</dbReference>
<dbReference type="InterPro" id="IPR016032">
    <property type="entry name" value="Sig_transdc_resp-reg_C-effctor"/>
</dbReference>
<evidence type="ECO:0000256" key="1">
    <source>
        <dbReference type="ARBA" id="ARBA00022741"/>
    </source>
</evidence>
<dbReference type="InterPro" id="IPR000792">
    <property type="entry name" value="Tscrpt_reg_LuxR_C"/>
</dbReference>
<evidence type="ECO:0000259" key="3">
    <source>
        <dbReference type="PROSITE" id="PS50043"/>
    </source>
</evidence>
<dbReference type="SMART" id="SM00421">
    <property type="entry name" value="HTH_LUXR"/>
    <property type="match status" value="1"/>
</dbReference>
<proteinExistence type="predicted"/>
<dbReference type="SUPFAM" id="SSF52540">
    <property type="entry name" value="P-loop containing nucleoside triphosphate hydrolases"/>
    <property type="match status" value="1"/>
</dbReference>
<reference evidence="4" key="1">
    <citation type="journal article" date="2014" name="Int. J. Syst. Evol. Microbiol.">
        <title>Complete genome of a new Firmicutes species belonging to the dominant human colonic microbiota ('Ruminococcus bicirculans') reveals two chromosomes and a selective capacity to utilize plant glucans.</title>
        <authorList>
            <consortium name="NISC Comparative Sequencing Program"/>
            <person name="Wegmann U."/>
            <person name="Louis P."/>
            <person name="Goesmann A."/>
            <person name="Henrissat B."/>
            <person name="Duncan S.H."/>
            <person name="Flint H.J."/>
        </authorList>
    </citation>
    <scope>NUCLEOTIDE SEQUENCE</scope>
    <source>
        <strain evidence="4">JCM 17590</strain>
    </source>
</reference>
<dbReference type="PROSITE" id="PS50043">
    <property type="entry name" value="HTH_LUXR_2"/>
    <property type="match status" value="1"/>
</dbReference>
<feature type="domain" description="HTH luxR-type" evidence="3">
    <location>
        <begin position="911"/>
        <end position="976"/>
    </location>
</feature>
<keyword evidence="5" id="KW-1185">Reference proteome</keyword>